<dbReference type="VEuPathDB" id="VectorBase:PPAPM1_009572"/>
<dbReference type="InterPro" id="IPR002401">
    <property type="entry name" value="Cyt_P450_E_grp-I"/>
</dbReference>
<name>A0A1B0D381_PHLPP</name>
<dbReference type="GO" id="GO:0004497">
    <property type="term" value="F:monooxygenase activity"/>
    <property type="evidence" value="ECO:0007669"/>
    <property type="project" value="UniProtKB-KW"/>
</dbReference>
<dbReference type="EMBL" id="AJVK01010901">
    <property type="status" value="NOT_ANNOTATED_CDS"/>
    <property type="molecule type" value="Genomic_DNA"/>
</dbReference>
<keyword evidence="8" id="KW-0256">Endoplasmic reticulum</keyword>
<keyword evidence="7 14" id="KW-0479">Metal-binding</keyword>
<evidence type="ECO:0000256" key="12">
    <source>
        <dbReference type="ARBA" id="ARBA00023033"/>
    </source>
</evidence>
<dbReference type="PRINTS" id="PR00463">
    <property type="entry name" value="EP450I"/>
</dbReference>
<dbReference type="VEuPathDB" id="VectorBase:PPAPM1_001466"/>
<evidence type="ECO:0000313" key="15">
    <source>
        <dbReference type="EnsemblMetazoa" id="PPAI001804-PA"/>
    </source>
</evidence>
<reference evidence="15" key="1">
    <citation type="submission" date="2022-08" db="UniProtKB">
        <authorList>
            <consortium name="EnsemblMetazoa"/>
        </authorList>
    </citation>
    <scope>IDENTIFICATION</scope>
    <source>
        <strain evidence="15">Israel</strain>
    </source>
</reference>
<keyword evidence="9" id="KW-0492">Microsome</keyword>
<dbReference type="InterPro" id="IPR001128">
    <property type="entry name" value="Cyt_P450"/>
</dbReference>
<evidence type="ECO:0000256" key="6">
    <source>
        <dbReference type="ARBA" id="ARBA00022617"/>
    </source>
</evidence>
<dbReference type="InterPro" id="IPR036396">
    <property type="entry name" value="Cyt_P450_sf"/>
</dbReference>
<dbReference type="Pfam" id="PF00067">
    <property type="entry name" value="p450"/>
    <property type="match status" value="4"/>
</dbReference>
<keyword evidence="13" id="KW-0472">Membrane</keyword>
<comment type="function">
    <text evidence="2">May be involved in the metabolism of insect hormones and in the breakdown of synthetic insecticides.</text>
</comment>
<dbReference type="EnsemblMetazoa" id="PPAI001804-RA">
    <property type="protein sequence ID" value="PPAI001804-PA"/>
    <property type="gene ID" value="PPAI001804"/>
</dbReference>
<evidence type="ECO:0000256" key="10">
    <source>
        <dbReference type="ARBA" id="ARBA00023002"/>
    </source>
</evidence>
<dbReference type="VEuPathDB" id="VectorBase:PPAPM1_006431"/>
<keyword evidence="12" id="KW-0503">Monooxygenase</keyword>
<evidence type="ECO:0000256" key="14">
    <source>
        <dbReference type="PIRSR" id="PIRSR602401-1"/>
    </source>
</evidence>
<evidence type="ECO:0000256" key="11">
    <source>
        <dbReference type="ARBA" id="ARBA00023004"/>
    </source>
</evidence>
<comment type="cofactor">
    <cofactor evidence="1 14">
        <name>heme</name>
        <dbReference type="ChEBI" id="CHEBI:30413"/>
    </cofactor>
</comment>
<evidence type="ECO:0000256" key="4">
    <source>
        <dbReference type="ARBA" id="ARBA00004406"/>
    </source>
</evidence>
<comment type="subcellular location">
    <subcellularLocation>
        <location evidence="4">Endoplasmic reticulum membrane</location>
        <topology evidence="4">Peripheral membrane protein</topology>
    </subcellularLocation>
    <subcellularLocation>
        <location evidence="3">Microsome membrane</location>
        <topology evidence="3">Peripheral membrane protein</topology>
    </subcellularLocation>
</comment>
<proteinExistence type="inferred from homology"/>
<keyword evidence="6 14" id="KW-0349">Heme</keyword>
<keyword evidence="11 14" id="KW-0408">Iron</keyword>
<sequence length="1579" mass="183477">MLHEIFYFLIGLGVIFYVYMIWHFDYWKKRHVPAPQPRFLLGNLPGAVTQRRHLSYDVDDIYREYKAQHGFVGIINMRQPNIVIIHPDLVKQVLVRNFSSFADNSFADFTDKHADPIIGRNPFILKGDEWREKRGEITPAFTVSRIQTMYPVIDHVCKRMIKYLRHANQQGPNGFEAKELAAKYNTDVVSSCIFGLDGGSFNGGRAVIREMGKALFTPNWRLIAYIVVAQIFPFLRKIYKIAFVPKHVELFFVDIMKDAVAFRRQTNVERFDYLHYLLELQDKKNLNELDMVAHAITFFLNGFETSSIAISYTLYELAQNKQVQDKLRREIRETTDKHSELSYDVLSKMPYLDQVFNEALRIHPPFAFLCKTCTESTEFRLRVGEYRTVEKDMQVIVPIYSLHHDPEYYTDPNKFIPERFNPEHGGVKAYRDKGVLIPFGDGPRVCLGEKFAMAQVKAAIVSLVKTFEITVNPRTRTHLIKTMYPIVDDVCANMKKYLIKEIEKKPTNGFEVKELSSMYTTDVVSNCIFGVDAGSFTGGDAMIRTMGKKLFTPDWRIILYFIVFQLFPIVHKVYKMPFVPKRVEQFFVNLMKDAIALRREKNINRFDYLHYLLELNEKKNLNELDMVAHAITFLLDGFETSSIALAFALYELARHKSAQEKLRKEIRETLSKHGTITHDVVSEMPYLDQVLNESLRLFPPAAFMGKMIQIIVCIIGGLIVAGYVYLTWHHDHWKKRRIPGPSPRFLLGNLPSVVTQKRNMTYEIDDLYREFKDRHGLIGYFSMRSPSLMVLQPDLAKDILIKNFKSFSENQFSDMIDKNVDPIFGRNPFMLNGNEWKEKRAEITPAFTTSRIKTMYPIVDDVCANMKKYLIKEIEKKPTNGFEVKELSAMYTTDVVSNCIFGVDAGSFTGGDTTIRKMGKELFTPNWKIMVYFLALELFPFIYNVYQMPFVPKRVEQFFVNLMKDAIALRREKNINRFDYLHYLLELNEKKNLNELDMVAHAVTFFIDGFETSSIALAFTLYELARHKSAQEKLRKEIRDTLSKHGTITHDVVSEMPYLDQVLNESLRLFPPAAFMGKMFQELVYILSGLGILFYVFMTWNFEYWKKRKVPGPPPRFLLGNLPSFITQKEFVAYEVDRLYKEFKNRYGFIGFLNARSPNVLIINPELVKEVLIKNFRSFSDNTFASFTDKESDPIFGRNPFMLKGTEWKEKRAEITPAFTVSRIKTMYPVVEDVCSVMKQYIQRENKKNPKGFDAKELSAKFTTDVVSNCIFGLDAGSFTKEKAIIREMGKELFTPNWRILVYFFILTVFPAVRHIYKMPFVPKNVEQFFVKIMKDAIAFRKKSNLDRFDYLHYLLELKEKKNLNELDMVAHAVTFFIDGFETSSIALSFALYEIANNKNVQEKLRNEIRDTLAKHGKITHDVVSEMPYLDQVFMESLRLYPPAAILAKLVTETTELKLSDGDYRTIEKGMEVFIPVYSLQRDPEYFDQPDSFIPERFDQENGGVKAFRDKGVFLPFGDGPRICLGQRFALAQVKAAIVSLVKDFDISVNPKTKVPLVFDPKQFLIYPLDGIWLDFKEL</sequence>
<dbReference type="GO" id="GO:0005789">
    <property type="term" value="C:endoplasmic reticulum membrane"/>
    <property type="evidence" value="ECO:0007669"/>
    <property type="project" value="UniProtKB-SubCell"/>
</dbReference>
<dbReference type="EMBL" id="AJVK01010900">
    <property type="status" value="NOT_ANNOTATED_CDS"/>
    <property type="molecule type" value="Genomic_DNA"/>
</dbReference>
<dbReference type="PROSITE" id="PS00086">
    <property type="entry name" value="CYTOCHROME_P450"/>
    <property type="match status" value="2"/>
</dbReference>
<dbReference type="PRINTS" id="PR00385">
    <property type="entry name" value="P450"/>
</dbReference>
<protein>
    <submittedName>
        <fullName evidence="15">Uncharacterized protein</fullName>
    </submittedName>
</protein>
<dbReference type="GO" id="GO:0016705">
    <property type="term" value="F:oxidoreductase activity, acting on paired donors, with incorporation or reduction of molecular oxygen"/>
    <property type="evidence" value="ECO:0007669"/>
    <property type="project" value="InterPro"/>
</dbReference>
<evidence type="ECO:0000256" key="3">
    <source>
        <dbReference type="ARBA" id="ARBA00004174"/>
    </source>
</evidence>
<dbReference type="GO" id="GO:0020037">
    <property type="term" value="F:heme binding"/>
    <property type="evidence" value="ECO:0007669"/>
    <property type="project" value="InterPro"/>
</dbReference>
<dbReference type="PANTHER" id="PTHR24292">
    <property type="entry name" value="CYTOCHROME P450"/>
    <property type="match status" value="1"/>
</dbReference>
<evidence type="ECO:0000256" key="5">
    <source>
        <dbReference type="ARBA" id="ARBA00010617"/>
    </source>
</evidence>
<evidence type="ECO:0000256" key="8">
    <source>
        <dbReference type="ARBA" id="ARBA00022824"/>
    </source>
</evidence>
<dbReference type="SUPFAM" id="SSF48264">
    <property type="entry name" value="Cytochrome P450"/>
    <property type="match status" value="4"/>
</dbReference>
<dbReference type="Gene3D" id="1.10.630.10">
    <property type="entry name" value="Cytochrome P450"/>
    <property type="match status" value="4"/>
</dbReference>
<organism evidence="15 16">
    <name type="scientific">Phlebotomus papatasi</name>
    <name type="common">Sandfly</name>
    <dbReference type="NCBI Taxonomy" id="29031"/>
    <lineage>
        <taxon>Eukaryota</taxon>
        <taxon>Metazoa</taxon>
        <taxon>Ecdysozoa</taxon>
        <taxon>Arthropoda</taxon>
        <taxon>Hexapoda</taxon>
        <taxon>Insecta</taxon>
        <taxon>Pterygota</taxon>
        <taxon>Neoptera</taxon>
        <taxon>Endopterygota</taxon>
        <taxon>Diptera</taxon>
        <taxon>Nematocera</taxon>
        <taxon>Psychodoidea</taxon>
        <taxon>Psychodidae</taxon>
        <taxon>Phlebotomus</taxon>
        <taxon>Phlebotomus</taxon>
    </lineage>
</organism>
<evidence type="ECO:0000313" key="16">
    <source>
        <dbReference type="Proteomes" id="UP000092462"/>
    </source>
</evidence>
<keyword evidence="10" id="KW-0560">Oxidoreductase</keyword>
<dbReference type="Proteomes" id="UP000092462">
    <property type="component" value="Unassembled WGS sequence"/>
</dbReference>
<dbReference type="VEuPathDB" id="VectorBase:PPAPM1_002205"/>
<evidence type="ECO:0000256" key="9">
    <source>
        <dbReference type="ARBA" id="ARBA00022848"/>
    </source>
</evidence>
<accession>A0A1B0D381</accession>
<dbReference type="FunFam" id="1.10.630.10:FF:000042">
    <property type="entry name" value="Cytochrome P450"/>
    <property type="match status" value="2"/>
</dbReference>
<comment type="similarity">
    <text evidence="5">Belongs to the cytochrome P450 family.</text>
</comment>
<dbReference type="VEuPathDB" id="VectorBase:PPAI001804"/>
<dbReference type="CDD" id="cd11056">
    <property type="entry name" value="CYP6-like"/>
    <property type="match status" value="3"/>
</dbReference>
<dbReference type="GO" id="GO:0005506">
    <property type="term" value="F:iron ion binding"/>
    <property type="evidence" value="ECO:0007669"/>
    <property type="project" value="InterPro"/>
</dbReference>
<evidence type="ECO:0000256" key="7">
    <source>
        <dbReference type="ARBA" id="ARBA00022723"/>
    </source>
</evidence>
<dbReference type="PANTHER" id="PTHR24292:SF84">
    <property type="entry name" value="CYTOCHROME P450 28A5-RELATED"/>
    <property type="match status" value="1"/>
</dbReference>
<dbReference type="InterPro" id="IPR050476">
    <property type="entry name" value="Insect_CytP450_Detox"/>
</dbReference>
<dbReference type="InterPro" id="IPR017972">
    <property type="entry name" value="Cyt_P450_CS"/>
</dbReference>
<feature type="binding site" description="axial binding residue" evidence="14">
    <location>
        <position position="1524"/>
    </location>
    <ligand>
        <name>heme</name>
        <dbReference type="ChEBI" id="CHEBI:30413"/>
    </ligand>
    <ligandPart>
        <name>Fe</name>
        <dbReference type="ChEBI" id="CHEBI:18248"/>
    </ligandPart>
</feature>
<evidence type="ECO:0000256" key="13">
    <source>
        <dbReference type="ARBA" id="ARBA00023136"/>
    </source>
</evidence>
<keyword evidence="16" id="KW-1185">Reference proteome</keyword>
<evidence type="ECO:0000256" key="1">
    <source>
        <dbReference type="ARBA" id="ARBA00001971"/>
    </source>
</evidence>
<evidence type="ECO:0000256" key="2">
    <source>
        <dbReference type="ARBA" id="ARBA00003690"/>
    </source>
</evidence>